<evidence type="ECO:0000259" key="9">
    <source>
        <dbReference type="Pfam" id="PF13742"/>
    </source>
</evidence>
<dbReference type="HAMAP" id="MF_00378">
    <property type="entry name" value="Exonuc_7_L"/>
    <property type="match status" value="1"/>
</dbReference>
<proteinExistence type="inferred from homology"/>
<dbReference type="InterPro" id="IPR003753">
    <property type="entry name" value="Exonuc_VII_L"/>
</dbReference>
<dbReference type="EC" id="3.1.11.6" evidence="5"/>
<dbReference type="GO" id="GO:0008855">
    <property type="term" value="F:exodeoxyribonuclease VII activity"/>
    <property type="evidence" value="ECO:0007669"/>
    <property type="project" value="UniProtKB-UniRule"/>
</dbReference>
<evidence type="ECO:0000256" key="2">
    <source>
        <dbReference type="ARBA" id="ARBA00022722"/>
    </source>
</evidence>
<dbReference type="AlphaFoldDB" id="A0A7V8UUH3"/>
<keyword evidence="3 5" id="KW-0378">Hydrolase</keyword>
<keyword evidence="11" id="KW-1185">Reference proteome</keyword>
<keyword evidence="2 5" id="KW-0540">Nuclease</keyword>
<comment type="function">
    <text evidence="5">Bidirectionally degrades single-stranded DNA into large acid-insoluble oligonucleotides, which are then degraded further into small acid-soluble oligonucleotides.</text>
</comment>
<comment type="subunit">
    <text evidence="5">Heterooligomer composed of large and small subunits.</text>
</comment>
<evidence type="ECO:0000256" key="1">
    <source>
        <dbReference type="ARBA" id="ARBA00022490"/>
    </source>
</evidence>
<dbReference type="GO" id="GO:0006308">
    <property type="term" value="P:DNA catabolic process"/>
    <property type="evidence" value="ECO:0007669"/>
    <property type="project" value="UniProtKB-UniRule"/>
</dbReference>
<evidence type="ECO:0000256" key="7">
    <source>
        <dbReference type="SAM" id="MobiDB-lite"/>
    </source>
</evidence>
<sequence length="421" mass="45702">MAETSDPHNAPSKSSPETPWSVSKLNTSVKGWIERLGWLWIEGQLTQVNTKPTWRFSYLTLRDTQEQASVQLTADTSLLTGMQVPLNDGDRVVVFGKPSFYPGRGTFSMRVTEIRHVGAGELLARIEALRKQLAAEGLFDPALKKPLPYLPTKVGLITGRGSAAERDVVTVAQGRWPEVRFEIINTPVQGPTTVPAVIEALETLDADPDVDVIIVARGGGSVEDLLPFSEEALQRAVAKVQTPVISAIGHEPDNPVLDNVADVRAATPTDAAKRAVPDVAQERLLIDEARARMAAALRGWVRRERDALASVRTRPSLADPMTAITRRRDEIERAALLIRRDMTHLLQRESQHVRGLRAQVSALGPSATLARGYAVVQVLPRDGSDPEVVTSIDQSPPGSQLRIRVGDGSITAASMSTAQAD</sequence>
<dbReference type="NCBIfam" id="TIGR00237">
    <property type="entry name" value="xseA"/>
    <property type="match status" value="1"/>
</dbReference>
<evidence type="ECO:0000256" key="5">
    <source>
        <dbReference type="HAMAP-Rule" id="MF_00378"/>
    </source>
</evidence>
<feature type="region of interest" description="Disordered" evidence="7">
    <location>
        <begin position="1"/>
        <end position="22"/>
    </location>
</feature>
<comment type="subcellular location">
    <subcellularLocation>
        <location evidence="5 6">Cytoplasm</location>
    </subcellularLocation>
</comment>
<feature type="region of interest" description="Disordered" evidence="7">
    <location>
        <begin position="383"/>
        <end position="403"/>
    </location>
</feature>
<keyword evidence="1 5" id="KW-0963">Cytoplasm</keyword>
<dbReference type="PANTHER" id="PTHR30008:SF0">
    <property type="entry name" value="EXODEOXYRIBONUCLEASE 7 LARGE SUBUNIT"/>
    <property type="match status" value="1"/>
</dbReference>
<evidence type="ECO:0000313" key="10">
    <source>
        <dbReference type="EMBL" id="MBA1837515.1"/>
    </source>
</evidence>
<comment type="catalytic activity">
    <reaction evidence="5 6">
        <text>Exonucleolytic cleavage in either 5'- to 3'- or 3'- to 5'-direction to yield nucleoside 5'-phosphates.</text>
        <dbReference type="EC" id="3.1.11.6"/>
    </reaction>
</comment>
<keyword evidence="4 5" id="KW-0269">Exonuclease</keyword>
<gene>
    <name evidence="5" type="primary">xseA</name>
    <name evidence="10" type="ORF">HMA55_06315</name>
</gene>
<dbReference type="Pfam" id="PF13742">
    <property type="entry name" value="tRNA_anti_2"/>
    <property type="match status" value="1"/>
</dbReference>
<dbReference type="InterPro" id="IPR025824">
    <property type="entry name" value="OB-fold_nuc-bd_dom"/>
</dbReference>
<feature type="domain" description="OB-fold nucleic acid binding" evidence="9">
    <location>
        <begin position="20"/>
        <end position="115"/>
    </location>
</feature>
<dbReference type="Proteomes" id="UP000577408">
    <property type="component" value="Unassembled WGS sequence"/>
</dbReference>
<dbReference type="EMBL" id="JABFED010000003">
    <property type="protein sequence ID" value="MBA1837515.1"/>
    <property type="molecule type" value="Genomic_DNA"/>
</dbReference>
<feature type="compositionally biased region" description="Polar residues" evidence="7">
    <location>
        <begin position="11"/>
        <end position="22"/>
    </location>
</feature>
<evidence type="ECO:0000259" key="8">
    <source>
        <dbReference type="Pfam" id="PF02601"/>
    </source>
</evidence>
<dbReference type="Pfam" id="PF02601">
    <property type="entry name" value="Exonuc_VII_L"/>
    <property type="match status" value="1"/>
</dbReference>
<accession>A0A7V8UUH3</accession>
<protein>
    <recommendedName>
        <fullName evidence="5">Exodeoxyribonuclease 7 large subunit</fullName>
        <ecNumber evidence="5">3.1.11.6</ecNumber>
    </recommendedName>
    <alternativeName>
        <fullName evidence="5">Exodeoxyribonuclease VII large subunit</fullName>
        <shortName evidence="5">Exonuclease VII large subunit</shortName>
    </alternativeName>
</protein>
<comment type="caution">
    <text evidence="10">The sequence shown here is derived from an EMBL/GenBank/DDBJ whole genome shotgun (WGS) entry which is preliminary data.</text>
</comment>
<dbReference type="GO" id="GO:0005737">
    <property type="term" value="C:cytoplasm"/>
    <property type="evidence" value="ECO:0007669"/>
    <property type="project" value="UniProtKB-SubCell"/>
</dbReference>
<comment type="similarity">
    <text evidence="5 6">Belongs to the XseA family.</text>
</comment>
<evidence type="ECO:0000256" key="6">
    <source>
        <dbReference type="RuleBase" id="RU004355"/>
    </source>
</evidence>
<dbReference type="CDD" id="cd04489">
    <property type="entry name" value="ExoVII_LU_OBF"/>
    <property type="match status" value="1"/>
</dbReference>
<dbReference type="RefSeq" id="WP_181192229.1">
    <property type="nucleotide sequence ID" value="NZ_JABFED010000003.1"/>
</dbReference>
<evidence type="ECO:0000313" key="11">
    <source>
        <dbReference type="Proteomes" id="UP000577408"/>
    </source>
</evidence>
<reference evidence="10 11" key="1">
    <citation type="submission" date="2020-05" db="EMBL/GenBank/DDBJ databases">
        <title>Descriptions of Corynebacterium xxxx sp. nov., Corynebacterium yyyy sp. nov. and Corynebacterium zzzz sp. nov.</title>
        <authorList>
            <person name="Zhang G."/>
        </authorList>
    </citation>
    <scope>NUCLEOTIDE SEQUENCE [LARGE SCALE GENOMIC DNA]</scope>
    <source>
        <strain evidence="11">zg-913</strain>
    </source>
</reference>
<name>A0A7V8UUH3_9CORY</name>
<dbReference type="GO" id="GO:0003676">
    <property type="term" value="F:nucleic acid binding"/>
    <property type="evidence" value="ECO:0007669"/>
    <property type="project" value="InterPro"/>
</dbReference>
<feature type="domain" description="Exonuclease VII large subunit C-terminal" evidence="8">
    <location>
        <begin position="138"/>
        <end position="333"/>
    </location>
</feature>
<dbReference type="GO" id="GO:0009318">
    <property type="term" value="C:exodeoxyribonuclease VII complex"/>
    <property type="evidence" value="ECO:0007669"/>
    <property type="project" value="UniProtKB-UniRule"/>
</dbReference>
<dbReference type="InterPro" id="IPR020579">
    <property type="entry name" value="Exonuc_VII_lsu_C"/>
</dbReference>
<evidence type="ECO:0000256" key="4">
    <source>
        <dbReference type="ARBA" id="ARBA00022839"/>
    </source>
</evidence>
<dbReference type="PANTHER" id="PTHR30008">
    <property type="entry name" value="EXODEOXYRIBONUCLEASE 7 LARGE SUBUNIT"/>
    <property type="match status" value="1"/>
</dbReference>
<evidence type="ECO:0000256" key="3">
    <source>
        <dbReference type="ARBA" id="ARBA00022801"/>
    </source>
</evidence>
<organism evidence="10 11">
    <name type="scientific">Corynebacterium wankanglinii</name>
    <dbReference type="NCBI Taxonomy" id="2735136"/>
    <lineage>
        <taxon>Bacteria</taxon>
        <taxon>Bacillati</taxon>
        <taxon>Actinomycetota</taxon>
        <taxon>Actinomycetes</taxon>
        <taxon>Mycobacteriales</taxon>
        <taxon>Corynebacteriaceae</taxon>
        <taxon>Corynebacterium</taxon>
    </lineage>
</organism>